<evidence type="ECO:0000256" key="4">
    <source>
        <dbReference type="ARBA" id="ARBA00023002"/>
    </source>
</evidence>
<reference evidence="9 10" key="1">
    <citation type="submission" date="2024-03" db="EMBL/GenBank/DDBJ databases">
        <title>The Acrasis kona genome and developmental transcriptomes reveal deep origins of eukaryotic multicellular pathways.</title>
        <authorList>
            <person name="Sheikh S."/>
            <person name="Fu C.-J."/>
            <person name="Brown M.W."/>
            <person name="Baldauf S.L."/>
        </authorList>
    </citation>
    <scope>NUCLEOTIDE SEQUENCE [LARGE SCALE GENOMIC DNA]</scope>
    <source>
        <strain evidence="9 10">ATCC MYA-3509</strain>
    </source>
</reference>
<dbReference type="GO" id="GO:0020037">
    <property type="term" value="F:heme binding"/>
    <property type="evidence" value="ECO:0007669"/>
    <property type="project" value="InterPro"/>
</dbReference>
<gene>
    <name evidence="9" type="ORF">AKO1_006930</name>
</gene>
<evidence type="ECO:0000256" key="7">
    <source>
        <dbReference type="PIRSR" id="PIRSR602401-1"/>
    </source>
</evidence>
<organism evidence="9 10">
    <name type="scientific">Acrasis kona</name>
    <dbReference type="NCBI Taxonomy" id="1008807"/>
    <lineage>
        <taxon>Eukaryota</taxon>
        <taxon>Discoba</taxon>
        <taxon>Heterolobosea</taxon>
        <taxon>Tetramitia</taxon>
        <taxon>Eutetramitia</taxon>
        <taxon>Acrasidae</taxon>
        <taxon>Acrasis</taxon>
    </lineage>
</organism>
<dbReference type="InterPro" id="IPR050196">
    <property type="entry name" value="Cytochrome_P450_Monoox"/>
</dbReference>
<keyword evidence="4 8" id="KW-0560">Oxidoreductase</keyword>
<dbReference type="GO" id="GO:0005506">
    <property type="term" value="F:iron ion binding"/>
    <property type="evidence" value="ECO:0007669"/>
    <property type="project" value="InterPro"/>
</dbReference>
<dbReference type="Gene3D" id="1.10.630.10">
    <property type="entry name" value="Cytochrome P450"/>
    <property type="match status" value="1"/>
</dbReference>
<feature type="binding site" description="axial binding residue" evidence="7">
    <location>
        <position position="372"/>
    </location>
    <ligand>
        <name>heme</name>
        <dbReference type="ChEBI" id="CHEBI:30413"/>
    </ligand>
    <ligandPart>
        <name>Fe</name>
        <dbReference type="ChEBI" id="CHEBI:18248"/>
    </ligandPart>
</feature>
<evidence type="ECO:0000256" key="1">
    <source>
        <dbReference type="ARBA" id="ARBA00010617"/>
    </source>
</evidence>
<dbReference type="InterPro" id="IPR001128">
    <property type="entry name" value="Cyt_P450"/>
</dbReference>
<dbReference type="InterPro" id="IPR036396">
    <property type="entry name" value="Cyt_P450_sf"/>
</dbReference>
<evidence type="ECO:0000256" key="6">
    <source>
        <dbReference type="ARBA" id="ARBA00023033"/>
    </source>
</evidence>
<dbReference type="PANTHER" id="PTHR24291:SF50">
    <property type="entry name" value="BIFUNCTIONAL ALBAFLAVENONE MONOOXYGENASE_TERPENE SYNTHASE"/>
    <property type="match status" value="1"/>
</dbReference>
<evidence type="ECO:0000313" key="9">
    <source>
        <dbReference type="EMBL" id="KAL0480760.1"/>
    </source>
</evidence>
<keyword evidence="5 7" id="KW-0408">Iron</keyword>
<dbReference type="InterPro" id="IPR002401">
    <property type="entry name" value="Cyt_P450_E_grp-I"/>
</dbReference>
<dbReference type="AlphaFoldDB" id="A0AAW2YUE5"/>
<dbReference type="PANTHER" id="PTHR24291">
    <property type="entry name" value="CYTOCHROME P450 FAMILY 4"/>
    <property type="match status" value="1"/>
</dbReference>
<keyword evidence="3 7" id="KW-0479">Metal-binding</keyword>
<dbReference type="SUPFAM" id="SSF48264">
    <property type="entry name" value="Cytochrome P450"/>
    <property type="match status" value="1"/>
</dbReference>
<accession>A0AAW2YUE5</accession>
<dbReference type="GO" id="GO:0004497">
    <property type="term" value="F:monooxygenase activity"/>
    <property type="evidence" value="ECO:0007669"/>
    <property type="project" value="UniProtKB-KW"/>
</dbReference>
<dbReference type="GO" id="GO:0016705">
    <property type="term" value="F:oxidoreductase activity, acting on paired donors, with incorporation or reduction of molecular oxygen"/>
    <property type="evidence" value="ECO:0007669"/>
    <property type="project" value="InterPro"/>
</dbReference>
<dbReference type="Proteomes" id="UP001431209">
    <property type="component" value="Unassembled WGS sequence"/>
</dbReference>
<evidence type="ECO:0000313" key="10">
    <source>
        <dbReference type="Proteomes" id="UP001431209"/>
    </source>
</evidence>
<dbReference type="PROSITE" id="PS00086">
    <property type="entry name" value="CYTOCHROME_P450"/>
    <property type="match status" value="1"/>
</dbReference>
<keyword evidence="2 7" id="KW-0349">Heme</keyword>
<dbReference type="EMBL" id="JAOPGA020000687">
    <property type="protein sequence ID" value="KAL0480760.1"/>
    <property type="molecule type" value="Genomic_DNA"/>
</dbReference>
<evidence type="ECO:0000256" key="8">
    <source>
        <dbReference type="RuleBase" id="RU000461"/>
    </source>
</evidence>
<dbReference type="Pfam" id="PF00067">
    <property type="entry name" value="p450"/>
    <property type="match status" value="1"/>
</dbReference>
<sequence length="427" mass="48932">MKAFSSRPSFNVPQPELAKKVLLNWRVFRKIEPTITPDLHKLSGLNVVFANGDEWKAQRQVMNPAFYNVDQFATEFTQRTIQCLQTIEELQKTRTTIQVPPLMTALTLDILGTTIFGYDFNCMNEIATPNKHSESAAIVHAYEYVLKNIVTFTKLILQHNYPTFFKKQADEFDSNLKVLDDLAKRMIHKSKEKLSNGGQAETLLDMMVTASESEHVKMNDKTLRDNMLVLLIAGHDTTSNALSYALYSLCKHPDIQVKLYNEIINKVGLNGEVTIEKIDQIEYLDWFIKENLRLHSPVSSIPPKILSEDFVLGDYKLKKGVIVTINSFAIHRNPDVWGGDAEEFRPERFSPEESKKRHSNAFMPFSSGPRTCMGNRFSLLEQKIFLVSLLRKFELAMPSRDFVCKPQKGDVMFFASKDLHLTFTSRH</sequence>
<evidence type="ECO:0000256" key="2">
    <source>
        <dbReference type="ARBA" id="ARBA00022617"/>
    </source>
</evidence>
<keyword evidence="6 8" id="KW-0503">Monooxygenase</keyword>
<dbReference type="PRINTS" id="PR00385">
    <property type="entry name" value="P450"/>
</dbReference>
<keyword evidence="10" id="KW-1185">Reference proteome</keyword>
<proteinExistence type="inferred from homology"/>
<comment type="similarity">
    <text evidence="1 8">Belongs to the cytochrome P450 family.</text>
</comment>
<name>A0AAW2YUE5_9EUKA</name>
<evidence type="ECO:0000256" key="5">
    <source>
        <dbReference type="ARBA" id="ARBA00023004"/>
    </source>
</evidence>
<dbReference type="InterPro" id="IPR017972">
    <property type="entry name" value="Cyt_P450_CS"/>
</dbReference>
<protein>
    <submittedName>
        <fullName evidence="9">Cyp4v2</fullName>
    </submittedName>
</protein>
<dbReference type="PRINTS" id="PR00463">
    <property type="entry name" value="EP450I"/>
</dbReference>
<comment type="caution">
    <text evidence="9">The sequence shown here is derived from an EMBL/GenBank/DDBJ whole genome shotgun (WGS) entry which is preliminary data.</text>
</comment>
<evidence type="ECO:0000256" key="3">
    <source>
        <dbReference type="ARBA" id="ARBA00022723"/>
    </source>
</evidence>
<comment type="cofactor">
    <cofactor evidence="7">
        <name>heme</name>
        <dbReference type="ChEBI" id="CHEBI:30413"/>
    </cofactor>
</comment>